<accession>A0A174RPP2</accession>
<proteinExistence type="predicted"/>
<reference evidence="1" key="1">
    <citation type="submission" date="2021-10" db="EMBL/GenBank/DDBJ databases">
        <title>Collection of gut derived symbiotic bacterial strains cultured from healthy donors.</title>
        <authorList>
            <person name="Lin H."/>
            <person name="Littmann E."/>
            <person name="Kohout C."/>
            <person name="Pamer E.G."/>
        </authorList>
    </citation>
    <scope>NUCLEOTIDE SEQUENCE</scope>
    <source>
        <strain evidence="1">DFI.2.94</strain>
    </source>
</reference>
<name>A0A174RPP2_PARDI</name>
<dbReference type="Proteomes" id="UP001221009">
    <property type="component" value="Chromosome"/>
</dbReference>
<evidence type="ECO:0000313" key="3">
    <source>
        <dbReference type="Proteomes" id="UP001198806"/>
    </source>
</evidence>
<dbReference type="GeneID" id="93525184"/>
<reference evidence="2" key="2">
    <citation type="submission" date="2023-03" db="EMBL/GenBank/DDBJ databases">
        <title>Parabacteroides distasonis, a bacteria resistant against UC.</title>
        <authorList>
            <person name="Dai W."/>
        </authorList>
    </citation>
    <scope>NUCLEOTIDE SEQUENCE</scope>
    <source>
        <strain evidence="2">F1-28</strain>
    </source>
</reference>
<dbReference type="EMBL" id="CP120353">
    <property type="protein sequence ID" value="WET65985.1"/>
    <property type="molecule type" value="Genomic_DNA"/>
</dbReference>
<protein>
    <submittedName>
        <fullName evidence="1">DUF3791 domain-containing protein</fullName>
    </submittedName>
</protein>
<dbReference type="Pfam" id="PF12668">
    <property type="entry name" value="DUF3791"/>
    <property type="match status" value="1"/>
</dbReference>
<dbReference type="EMBL" id="JAJCNI010000011">
    <property type="protein sequence ID" value="MCB6518291.1"/>
    <property type="molecule type" value="Genomic_DNA"/>
</dbReference>
<gene>
    <name evidence="1" type="ORF">LI194_10820</name>
    <name evidence="2" type="ORF">P2T59_08355</name>
</gene>
<dbReference type="InterPro" id="IPR024269">
    <property type="entry name" value="DUF3791"/>
</dbReference>
<sequence>MNSDILRDKAEYLMSLISHFAERNGLSIPQVYRYVKRYGGICLVDEHYDIMHTLRFIDALESMTMYMKRQGGAVG</sequence>
<evidence type="ECO:0000313" key="2">
    <source>
        <dbReference type="EMBL" id="WET65985.1"/>
    </source>
</evidence>
<dbReference type="AlphaFoldDB" id="A0A174RPP2"/>
<evidence type="ECO:0000313" key="1">
    <source>
        <dbReference type="EMBL" id="MCB6518291.1"/>
    </source>
</evidence>
<organism evidence="1 3">
    <name type="scientific">Parabacteroides distasonis</name>
    <dbReference type="NCBI Taxonomy" id="823"/>
    <lineage>
        <taxon>Bacteria</taxon>
        <taxon>Pseudomonadati</taxon>
        <taxon>Bacteroidota</taxon>
        <taxon>Bacteroidia</taxon>
        <taxon>Bacteroidales</taxon>
        <taxon>Tannerellaceae</taxon>
        <taxon>Parabacteroides</taxon>
    </lineage>
</organism>
<dbReference type="RefSeq" id="WP_005868058.1">
    <property type="nucleotide sequence ID" value="NZ_CAXSKO010000010.1"/>
</dbReference>
<dbReference type="Proteomes" id="UP001198806">
    <property type="component" value="Unassembled WGS sequence"/>
</dbReference>